<proteinExistence type="inferred from homology"/>
<accession>A0A059XWS9</accession>
<dbReference type="FunFam" id="3.30.70.1150:FF:000001">
    <property type="entry name" value="Acetolactate synthase small subunit"/>
    <property type="match status" value="1"/>
</dbReference>
<evidence type="ECO:0000313" key="10">
    <source>
        <dbReference type="EMBL" id="AIA31338.1"/>
    </source>
</evidence>
<dbReference type="InterPro" id="IPR045865">
    <property type="entry name" value="ACT-like_dom_sf"/>
</dbReference>
<keyword evidence="11" id="KW-1185">Reference proteome</keyword>
<dbReference type="GO" id="GO:0009099">
    <property type="term" value="P:L-valine biosynthetic process"/>
    <property type="evidence" value="ECO:0007669"/>
    <property type="project" value="UniProtKB-UniRule"/>
</dbReference>
<dbReference type="UniPathway" id="UPA00049">
    <property type="reaction ID" value="UER00059"/>
</dbReference>
<dbReference type="UniPathway" id="UPA00047">
    <property type="reaction ID" value="UER00055"/>
</dbReference>
<protein>
    <recommendedName>
        <fullName evidence="8">Acetolactate synthase small subunit</fullName>
        <shortName evidence="8">AHAS</shortName>
        <shortName evidence="8">ALS</shortName>
        <ecNumber evidence="8">2.2.1.6</ecNumber>
    </recommendedName>
    <alternativeName>
        <fullName evidence="8">Acetohydroxy-acid synthase small subunit</fullName>
    </alternativeName>
</protein>
<dbReference type="InterPro" id="IPR019455">
    <property type="entry name" value="Acetolactate_synth_ssu_C"/>
</dbReference>
<gene>
    <name evidence="10" type="ORF">Y981_13055</name>
</gene>
<organism evidence="10 11">
    <name type="scientific">Leptospirillum ferriphilum YSK</name>
    <dbReference type="NCBI Taxonomy" id="1441628"/>
    <lineage>
        <taxon>Bacteria</taxon>
        <taxon>Pseudomonadati</taxon>
        <taxon>Nitrospirota</taxon>
        <taxon>Nitrospiria</taxon>
        <taxon>Nitrospirales</taxon>
        <taxon>Nitrospiraceae</taxon>
        <taxon>Leptospirillum</taxon>
    </lineage>
</organism>
<keyword evidence="5 8" id="KW-0028">Amino-acid biosynthesis</keyword>
<dbReference type="Proteomes" id="UP000027059">
    <property type="component" value="Chromosome"/>
</dbReference>
<dbReference type="PANTHER" id="PTHR30239">
    <property type="entry name" value="ACETOLACTATE SYNTHASE SMALL SUBUNIT"/>
    <property type="match status" value="1"/>
</dbReference>
<dbReference type="PANTHER" id="PTHR30239:SF0">
    <property type="entry name" value="ACETOLACTATE SYNTHASE SMALL SUBUNIT 1, CHLOROPLASTIC"/>
    <property type="match status" value="1"/>
</dbReference>
<keyword evidence="6 8" id="KW-0100">Branched-chain amino acid biosynthesis</keyword>
<comment type="pathway">
    <text evidence="2 8">Amino-acid biosynthesis; L-valine biosynthesis; L-valine from pyruvate: step 1/4.</text>
</comment>
<comment type="catalytic activity">
    <reaction evidence="7 8">
        <text>2 pyruvate + H(+) = (2S)-2-acetolactate + CO2</text>
        <dbReference type="Rhea" id="RHEA:25249"/>
        <dbReference type="ChEBI" id="CHEBI:15361"/>
        <dbReference type="ChEBI" id="CHEBI:15378"/>
        <dbReference type="ChEBI" id="CHEBI:16526"/>
        <dbReference type="ChEBI" id="CHEBI:58476"/>
        <dbReference type="EC" id="2.2.1.6"/>
    </reaction>
</comment>
<dbReference type="HOGENOM" id="CLU_055003_1_3_0"/>
<dbReference type="SUPFAM" id="SSF55021">
    <property type="entry name" value="ACT-like"/>
    <property type="match status" value="2"/>
</dbReference>
<evidence type="ECO:0000256" key="8">
    <source>
        <dbReference type="RuleBase" id="RU368092"/>
    </source>
</evidence>
<dbReference type="GO" id="GO:0005829">
    <property type="term" value="C:cytosol"/>
    <property type="evidence" value="ECO:0007669"/>
    <property type="project" value="TreeGrafter"/>
</dbReference>
<name>A0A059XWS9_9BACT</name>
<dbReference type="InterPro" id="IPR002912">
    <property type="entry name" value="ACT_dom"/>
</dbReference>
<evidence type="ECO:0000256" key="1">
    <source>
        <dbReference type="ARBA" id="ARBA00004974"/>
    </source>
</evidence>
<reference evidence="10 11" key="2">
    <citation type="journal article" date="2015" name="Biomed. Res. Int.">
        <title>Effects of Arsenite Resistance on the Growth and Functional Gene Expression of Leptospirillum ferriphilum and Acidithiobacillus thiooxidans in Pure Culture and Coculture.</title>
        <authorList>
            <person name="Jiang H."/>
            <person name="Liang Y."/>
            <person name="Yin H."/>
            <person name="Xiao Y."/>
            <person name="Guo X."/>
            <person name="Xu Y."/>
            <person name="Hu Q."/>
            <person name="Liu H."/>
            <person name="Liu X."/>
        </authorList>
    </citation>
    <scope>NUCLEOTIDE SEQUENCE [LARGE SCALE GENOMIC DNA]</scope>
    <source>
        <strain evidence="10 11">YSK</strain>
    </source>
</reference>
<comment type="similarity">
    <text evidence="3 8">Belongs to the acetolactate synthase small subunit family.</text>
</comment>
<dbReference type="OrthoDB" id="9787365at2"/>
<evidence type="ECO:0000256" key="3">
    <source>
        <dbReference type="ARBA" id="ARBA00006341"/>
    </source>
</evidence>
<evidence type="ECO:0000256" key="6">
    <source>
        <dbReference type="ARBA" id="ARBA00023304"/>
    </source>
</evidence>
<dbReference type="InterPro" id="IPR027271">
    <property type="entry name" value="Acetolactate_synth/TF_NikR_C"/>
</dbReference>
<dbReference type="Gene3D" id="3.30.70.1150">
    <property type="entry name" value="ACT-like. Chain A, domain 2"/>
    <property type="match status" value="1"/>
</dbReference>
<feature type="domain" description="ACT" evidence="9">
    <location>
        <begin position="8"/>
        <end position="82"/>
    </location>
</feature>
<evidence type="ECO:0000256" key="7">
    <source>
        <dbReference type="ARBA" id="ARBA00048670"/>
    </source>
</evidence>
<dbReference type="EC" id="2.2.1.6" evidence="8"/>
<comment type="subunit">
    <text evidence="4 8">Dimer of large and small chains.</text>
</comment>
<dbReference type="Pfam" id="PF10369">
    <property type="entry name" value="ALS_ss_C"/>
    <property type="match status" value="1"/>
</dbReference>
<sequence length="184" mass="20725">MSETRKHYIQIIVENRFGVLSRVAGLFSARGFNIDSLSVAPGLDTSVSQMTIETQGDDHVVEQIIKQLNKLIDVIKVVNLSEFSFLTRETLLIRVNTNTRPGDREEAFRIVEIFRARIVDSSPTTYTIEVTGDEDKIEAILNFLKPLGIKEVIRTGKVAIAREDQKFGSKNATRLSDGEVSYHR</sequence>
<evidence type="ECO:0000313" key="11">
    <source>
        <dbReference type="Proteomes" id="UP000027059"/>
    </source>
</evidence>
<dbReference type="NCBIfam" id="TIGR00119">
    <property type="entry name" value="acolac_sm"/>
    <property type="match status" value="1"/>
</dbReference>
<dbReference type="InterPro" id="IPR054480">
    <property type="entry name" value="AHAS_small-like_ACT"/>
</dbReference>
<evidence type="ECO:0000256" key="4">
    <source>
        <dbReference type="ARBA" id="ARBA00011744"/>
    </source>
</evidence>
<dbReference type="FunFam" id="3.30.70.260:FF:000001">
    <property type="entry name" value="Acetolactate synthase, small subunit"/>
    <property type="match status" value="1"/>
</dbReference>
<dbReference type="RefSeq" id="WP_014962227.1">
    <property type="nucleotide sequence ID" value="NZ_CP007243.1"/>
</dbReference>
<keyword evidence="8" id="KW-0808">Transferase</keyword>
<dbReference type="InterPro" id="IPR004789">
    <property type="entry name" value="Acetalactate_synth_ssu"/>
</dbReference>
<reference evidence="11" key="1">
    <citation type="submission" date="2014-02" db="EMBL/GenBank/DDBJ databases">
        <title>Complete genome sequence and comparative genomic analysis of the nitrogen-fixing bacterium Leptospirillum ferriphilum YSK.</title>
        <authorList>
            <person name="Guo X."/>
            <person name="Yin H."/>
            <person name="Liang Y."/>
            <person name="Hu Q."/>
            <person name="Ma L."/>
            <person name="Xiao Y."/>
            <person name="Zhang X."/>
            <person name="Qiu G."/>
            <person name="Liu X."/>
        </authorList>
    </citation>
    <scope>NUCLEOTIDE SEQUENCE [LARGE SCALE GENOMIC DNA]</scope>
    <source>
        <strain evidence="11">YSK</strain>
    </source>
</reference>
<dbReference type="PROSITE" id="PS51671">
    <property type="entry name" value="ACT"/>
    <property type="match status" value="1"/>
</dbReference>
<dbReference type="GO" id="GO:0009097">
    <property type="term" value="P:isoleucine biosynthetic process"/>
    <property type="evidence" value="ECO:0007669"/>
    <property type="project" value="UniProtKB-UniRule"/>
</dbReference>
<dbReference type="KEGG" id="lfp:Y981_13055"/>
<dbReference type="GO" id="GO:0003984">
    <property type="term" value="F:acetolactate synthase activity"/>
    <property type="evidence" value="ECO:0007669"/>
    <property type="project" value="UniProtKB-UniRule"/>
</dbReference>
<dbReference type="Pfam" id="PF22629">
    <property type="entry name" value="ACT_AHAS_ss"/>
    <property type="match status" value="1"/>
</dbReference>
<dbReference type="GO" id="GO:1990610">
    <property type="term" value="F:acetolactate synthase regulator activity"/>
    <property type="evidence" value="ECO:0007669"/>
    <property type="project" value="UniProtKB-UniRule"/>
</dbReference>
<comment type="function">
    <text evidence="8">Catalyzes the conversion of 2 pyruvate molecules into acetolactate in the first common step of the biosynthetic pathway of the branched-amino acids such as leucine, isoleucine, and valine.</text>
</comment>
<comment type="pathway">
    <text evidence="1 8">Amino-acid biosynthesis; L-isoleucine biosynthesis; L-isoleucine from 2-oxobutanoate: step 1/4.</text>
</comment>
<evidence type="ECO:0000256" key="2">
    <source>
        <dbReference type="ARBA" id="ARBA00005025"/>
    </source>
</evidence>
<dbReference type="EMBL" id="CP007243">
    <property type="protein sequence ID" value="AIA31338.1"/>
    <property type="molecule type" value="Genomic_DNA"/>
</dbReference>
<evidence type="ECO:0000259" key="9">
    <source>
        <dbReference type="PROSITE" id="PS51671"/>
    </source>
</evidence>
<dbReference type="CDD" id="cd04878">
    <property type="entry name" value="ACT_AHAS"/>
    <property type="match status" value="1"/>
</dbReference>
<evidence type="ECO:0000256" key="5">
    <source>
        <dbReference type="ARBA" id="ARBA00022605"/>
    </source>
</evidence>
<dbReference type="Gene3D" id="3.30.70.260">
    <property type="match status" value="1"/>
</dbReference>
<dbReference type="InterPro" id="IPR039557">
    <property type="entry name" value="AHAS_ACT"/>
</dbReference>
<dbReference type="NCBIfam" id="NF008864">
    <property type="entry name" value="PRK11895.1"/>
    <property type="match status" value="1"/>
</dbReference>
<dbReference type="AlphaFoldDB" id="A0A059XWS9"/>